<dbReference type="Proteomes" id="UP000828251">
    <property type="component" value="Unassembled WGS sequence"/>
</dbReference>
<dbReference type="AlphaFoldDB" id="A0A9D4A7W1"/>
<dbReference type="EMBL" id="JAIQCV010000006">
    <property type="protein sequence ID" value="KAH1091900.1"/>
    <property type="molecule type" value="Genomic_DNA"/>
</dbReference>
<organism evidence="1 2">
    <name type="scientific">Gossypium stocksii</name>
    <dbReference type="NCBI Taxonomy" id="47602"/>
    <lineage>
        <taxon>Eukaryota</taxon>
        <taxon>Viridiplantae</taxon>
        <taxon>Streptophyta</taxon>
        <taxon>Embryophyta</taxon>
        <taxon>Tracheophyta</taxon>
        <taxon>Spermatophyta</taxon>
        <taxon>Magnoliopsida</taxon>
        <taxon>eudicotyledons</taxon>
        <taxon>Gunneridae</taxon>
        <taxon>Pentapetalae</taxon>
        <taxon>rosids</taxon>
        <taxon>malvids</taxon>
        <taxon>Malvales</taxon>
        <taxon>Malvaceae</taxon>
        <taxon>Malvoideae</taxon>
        <taxon>Gossypium</taxon>
    </lineage>
</organism>
<keyword evidence="2" id="KW-1185">Reference proteome</keyword>
<name>A0A9D4A7W1_9ROSI</name>
<protein>
    <submittedName>
        <fullName evidence="1">Uncharacterized protein</fullName>
    </submittedName>
</protein>
<accession>A0A9D4A7W1</accession>
<gene>
    <name evidence="1" type="ORF">J1N35_019157</name>
</gene>
<evidence type="ECO:0000313" key="2">
    <source>
        <dbReference type="Proteomes" id="UP000828251"/>
    </source>
</evidence>
<dbReference type="OrthoDB" id="1540751at2759"/>
<proteinExistence type="predicted"/>
<comment type="caution">
    <text evidence="1">The sequence shown here is derived from an EMBL/GenBank/DDBJ whole genome shotgun (WGS) entry which is preliminary data.</text>
</comment>
<sequence>MNSEAMLARKEEIVEWEWSKVRSKPKMNQRRAKDQCIPPLENLYTFEQLVLKDTKTLLVFHHGQDHLHVYDIATDYWYVYDDKFEYKDYPFYSKAVTIDKTWHQYDCNDGIVACDLDEKKWFQGEVLWLHLELRGLLS</sequence>
<evidence type="ECO:0000313" key="1">
    <source>
        <dbReference type="EMBL" id="KAH1091900.1"/>
    </source>
</evidence>
<reference evidence="1 2" key="1">
    <citation type="journal article" date="2021" name="Plant Biotechnol. J.">
        <title>Multi-omics assisted identification of the key and species-specific regulatory components of drought-tolerant mechanisms in Gossypium stocksii.</title>
        <authorList>
            <person name="Yu D."/>
            <person name="Ke L."/>
            <person name="Zhang D."/>
            <person name="Wu Y."/>
            <person name="Sun Y."/>
            <person name="Mei J."/>
            <person name="Sun J."/>
            <person name="Sun Y."/>
        </authorList>
    </citation>
    <scope>NUCLEOTIDE SEQUENCE [LARGE SCALE GENOMIC DNA]</scope>
    <source>
        <strain evidence="2">cv. E1</strain>
        <tissue evidence="1">Leaf</tissue>
    </source>
</reference>